<dbReference type="EMBL" id="JARJCM010000035">
    <property type="protein sequence ID" value="KAJ7037781.1"/>
    <property type="molecule type" value="Genomic_DNA"/>
</dbReference>
<dbReference type="Proteomes" id="UP001218188">
    <property type="component" value="Unassembled WGS sequence"/>
</dbReference>
<gene>
    <name evidence="1" type="ORF">C8F04DRAFT_1180240</name>
</gene>
<evidence type="ECO:0000313" key="1">
    <source>
        <dbReference type="EMBL" id="KAJ7037781.1"/>
    </source>
</evidence>
<comment type="caution">
    <text evidence="1">The sequence shown here is derived from an EMBL/GenBank/DDBJ whole genome shotgun (WGS) entry which is preliminary data.</text>
</comment>
<organism evidence="1 2">
    <name type="scientific">Mycena alexandri</name>
    <dbReference type="NCBI Taxonomy" id="1745969"/>
    <lineage>
        <taxon>Eukaryota</taxon>
        <taxon>Fungi</taxon>
        <taxon>Dikarya</taxon>
        <taxon>Basidiomycota</taxon>
        <taxon>Agaricomycotina</taxon>
        <taxon>Agaricomycetes</taxon>
        <taxon>Agaricomycetidae</taxon>
        <taxon>Agaricales</taxon>
        <taxon>Marasmiineae</taxon>
        <taxon>Mycenaceae</taxon>
        <taxon>Mycena</taxon>
    </lineage>
</organism>
<keyword evidence="2" id="KW-1185">Reference proteome</keyword>
<name>A0AAD6T2U9_9AGAR</name>
<sequence length="116" mass="13148">MTILGSGNKKMYLGLFPGGTNRDEGYFYLDFFDGAVGKPFNSPAGWMFYTLVGPSKQERMASNEEMHGFSRDAIGAERFRVWHHPRCRLIRPGHVDFDFRVPARDSEDGLVTAVKN</sequence>
<dbReference type="AlphaFoldDB" id="A0AAD6T2U9"/>
<reference evidence="1" key="1">
    <citation type="submission" date="2023-03" db="EMBL/GenBank/DDBJ databases">
        <title>Massive genome expansion in bonnet fungi (Mycena s.s.) driven by repeated elements and novel gene families across ecological guilds.</title>
        <authorList>
            <consortium name="Lawrence Berkeley National Laboratory"/>
            <person name="Harder C.B."/>
            <person name="Miyauchi S."/>
            <person name="Viragh M."/>
            <person name="Kuo A."/>
            <person name="Thoen E."/>
            <person name="Andreopoulos B."/>
            <person name="Lu D."/>
            <person name="Skrede I."/>
            <person name="Drula E."/>
            <person name="Henrissat B."/>
            <person name="Morin E."/>
            <person name="Kohler A."/>
            <person name="Barry K."/>
            <person name="LaButti K."/>
            <person name="Morin E."/>
            <person name="Salamov A."/>
            <person name="Lipzen A."/>
            <person name="Mereny Z."/>
            <person name="Hegedus B."/>
            <person name="Baldrian P."/>
            <person name="Stursova M."/>
            <person name="Weitz H."/>
            <person name="Taylor A."/>
            <person name="Grigoriev I.V."/>
            <person name="Nagy L.G."/>
            <person name="Martin F."/>
            <person name="Kauserud H."/>
        </authorList>
    </citation>
    <scope>NUCLEOTIDE SEQUENCE</scope>
    <source>
        <strain evidence="1">CBHHK200</strain>
    </source>
</reference>
<proteinExistence type="predicted"/>
<accession>A0AAD6T2U9</accession>
<protein>
    <submittedName>
        <fullName evidence="1">Uncharacterized protein</fullName>
    </submittedName>
</protein>
<evidence type="ECO:0000313" key="2">
    <source>
        <dbReference type="Proteomes" id="UP001218188"/>
    </source>
</evidence>